<dbReference type="Pfam" id="PF13930">
    <property type="entry name" value="Endonuclea_NS_2"/>
    <property type="match status" value="1"/>
</dbReference>
<name>A0A916KPW5_CBEPV</name>
<evidence type="ECO:0000313" key="3">
    <source>
        <dbReference type="Proteomes" id="UP000792220"/>
    </source>
</evidence>
<evidence type="ECO:0000259" key="1">
    <source>
        <dbReference type="Pfam" id="PF13930"/>
    </source>
</evidence>
<dbReference type="EMBL" id="HF679132">
    <property type="protein sequence ID" value="CCU55879.1"/>
    <property type="molecule type" value="Genomic_DNA"/>
</dbReference>
<dbReference type="InterPro" id="IPR044927">
    <property type="entry name" value="Endonuclea_NS_2"/>
</dbReference>
<protein>
    <recommendedName>
        <fullName evidence="1">Type VII secretion system protein EssD-like domain-containing protein</fullName>
    </recommendedName>
</protein>
<dbReference type="GeneID" id="15613301"/>
<accession>A0A916KPW5</accession>
<reference evidence="2" key="1">
    <citation type="journal article" date="2013" name="J. Virol.">
        <title>New Insights into the Evolution of Entomopoxvirinae from the Complete Genome Sequences of Four Entomopoxviruses Infecting Adoxophyes honmai, Choristoneura biennis, Choristoneura rosaceana, and Mythimna separata.</title>
        <authorList>
            <person name="Theze J."/>
            <person name="Takatsuka J."/>
            <person name="Li Z."/>
            <person name="Gallais J."/>
            <person name="Doucet D."/>
            <person name="Arif B."/>
            <person name="Nakai M."/>
            <person name="Herniou E.A."/>
        </authorList>
    </citation>
    <scope>NUCLEOTIDE SEQUENCE</scope>
</reference>
<evidence type="ECO:0000313" key="2">
    <source>
        <dbReference type="EMBL" id="CCU55879.1"/>
    </source>
</evidence>
<proteinExistence type="predicted"/>
<gene>
    <name evidence="2" type="ORF">CHBEV_311</name>
</gene>
<dbReference type="OrthoDB" id="12425at10239"/>
<keyword evidence="3" id="KW-1185">Reference proteome</keyword>
<dbReference type="Proteomes" id="UP000792220">
    <property type="component" value="Genome"/>
</dbReference>
<sequence>MIIFLIFLPYIFASIEYGYVAKTASGKPCLSTCKNGQCYIDYELYSESCTIDHLAGVPTYYTSMYEGNIPTCLSNCDKFGYDYEWCFTTENYDWDYCSSKVYSYNNRNGYDIYGNKCMFKCTKSTYYSCLSSVGDTRYCAKPAIITPQTCIYALCKNRYKRALDKIFDLDNCNLENRRRVFEGRDGRVQELINNIYSSGYAIQNETNIGDPFTFVASRQSQNNNGDTVYLPLILQATLRQIPTPVPRSSSDITTEARINVRRMYNGVLQNIDVGHMISFQNGGTTQLFNYVGQTATLNRGTWKTMENEINNWINFDNGIVQMTIVVTYQGTIPTEFAVKLKYFNNDGTVHSDCLDMIFRNV</sequence>
<feature type="domain" description="Type VII secretion system protein EssD-like" evidence="1">
    <location>
        <begin position="267"/>
        <end position="341"/>
    </location>
</feature>
<dbReference type="RefSeq" id="YP_008004381.1">
    <property type="nucleotide sequence ID" value="NC_021248.1"/>
</dbReference>
<dbReference type="KEGG" id="vg:15613301"/>
<organismHost>
    <name type="scientific">Choristoneura fumiferana</name>
    <name type="common">Spruce budworm moth</name>
    <name type="synonym">Archips fumiferana</name>
    <dbReference type="NCBI Taxonomy" id="7141"/>
</organismHost>
<organism evidence="2 3">
    <name type="scientific">Choristoneura biennis entomopoxvirus</name>
    <name type="common">CbEPV</name>
    <dbReference type="NCBI Taxonomy" id="10288"/>
    <lineage>
        <taxon>Viruses</taxon>
        <taxon>Varidnaviria</taxon>
        <taxon>Bamfordvirae</taxon>
        <taxon>Nucleocytoviricota</taxon>
        <taxon>Pokkesviricetes</taxon>
        <taxon>Chitovirales</taxon>
        <taxon>Poxviridae</taxon>
        <taxon>Entomopoxvirinae</taxon>
        <taxon>Betaentomopoxvirus</taxon>
        <taxon>Betaentomopoxvirus cbiennis</taxon>
    </lineage>
</organism>